<feature type="domain" description="LXG" evidence="2">
    <location>
        <begin position="1"/>
        <end position="235"/>
    </location>
</feature>
<proteinExistence type="inferred from homology"/>
<evidence type="ECO:0000313" key="4">
    <source>
        <dbReference type="Proteomes" id="UP001178277"/>
    </source>
</evidence>
<protein>
    <submittedName>
        <fullName evidence="3">Polymorphic toxin type 15 domain-containing protein</fullName>
    </submittedName>
</protein>
<evidence type="ECO:0000313" key="3">
    <source>
        <dbReference type="EMBL" id="MDP1418081.1"/>
    </source>
</evidence>
<dbReference type="PANTHER" id="PTHR34976:SF2">
    <property type="entry name" value="TYPE VII SECRETION SYSTEM PROTEIN ESSD"/>
    <property type="match status" value="1"/>
</dbReference>
<evidence type="ECO:0000259" key="2">
    <source>
        <dbReference type="PROSITE" id="PS51756"/>
    </source>
</evidence>
<accession>A0AA90SVB2</accession>
<dbReference type="InterPro" id="IPR028949">
    <property type="entry name" value="Ntox15"/>
</dbReference>
<dbReference type="Proteomes" id="UP001178277">
    <property type="component" value="Unassembled WGS sequence"/>
</dbReference>
<reference evidence="3" key="1">
    <citation type="submission" date="2023-07" db="EMBL/GenBank/DDBJ databases">
        <title>Murine gut Bacillus species.</title>
        <authorList>
            <person name="Gutman E."/>
            <person name="Hashuel R."/>
            <person name="Litvak Y."/>
        </authorList>
    </citation>
    <scope>NUCLEOTIDE SEQUENCE</scope>
    <source>
        <strain evidence="3">RU283</strain>
    </source>
</reference>
<dbReference type="RefSeq" id="WP_305159498.1">
    <property type="nucleotide sequence ID" value="NZ_JAUUTP010000005.1"/>
</dbReference>
<evidence type="ECO:0000256" key="1">
    <source>
        <dbReference type="ARBA" id="ARBA00034117"/>
    </source>
</evidence>
<organism evidence="3 4">
    <name type="scientific">Peribacillus simplex</name>
    <dbReference type="NCBI Taxonomy" id="1478"/>
    <lineage>
        <taxon>Bacteria</taxon>
        <taxon>Bacillati</taxon>
        <taxon>Bacillota</taxon>
        <taxon>Bacilli</taxon>
        <taxon>Bacillales</taxon>
        <taxon>Bacillaceae</taxon>
        <taxon>Peribacillus</taxon>
    </lineage>
</organism>
<dbReference type="InterPro" id="IPR051768">
    <property type="entry name" value="Bact_secretion_toxin"/>
</dbReference>
<dbReference type="AlphaFoldDB" id="A0AA90SVB2"/>
<dbReference type="InterPro" id="IPR006829">
    <property type="entry name" value="LXG_dom"/>
</dbReference>
<dbReference type="PANTHER" id="PTHR34976">
    <property type="entry name" value="RIBONUCLEASE YQCG-RELATED"/>
    <property type="match status" value="1"/>
</dbReference>
<dbReference type="Pfam" id="PF04740">
    <property type="entry name" value="LXG"/>
    <property type="match status" value="1"/>
</dbReference>
<comment type="similarity">
    <text evidence="1">In the N-terminal section; belongs to the LXG family.</text>
</comment>
<name>A0AA90SVB2_9BACI</name>
<gene>
    <name evidence="3" type="ORF">Q8G35_06625</name>
</gene>
<dbReference type="Pfam" id="PF15604">
    <property type="entry name" value="Ntox15"/>
    <property type="match status" value="1"/>
</dbReference>
<dbReference type="PROSITE" id="PS51756">
    <property type="entry name" value="LXG"/>
    <property type="match status" value="1"/>
</dbReference>
<dbReference type="EMBL" id="JAUUTP010000005">
    <property type="protein sequence ID" value="MDP1418081.1"/>
    <property type="molecule type" value="Genomic_DNA"/>
</dbReference>
<sequence length="630" mass="70277">MSMIYESQTLVSAMQMRVGQYKDLKEQLTELKKGFESIVHLDDELQGQGAEAIKGFYKAQIDVVDSWLRLINRHIAFLSGIQGDTIEANLSETVVTVPFLEEELTNASRNSKEMVTAQKNDLKKIFAGIDDIIQLEPFSDDAFFENIEKAETKRTETIDKVNEIDHKWTTEYAKSEEDQAAVTALMEQLKVSSTRGGVVSPLYFNATAYKNSEAYKNLEVRKKETAEYLKVKQEEAENRRIKELKAKLDHVTDPDEFLKIAKQIGYENLAPTQQQYVMQLEASKQTADIAKGIGVGLYDVGKDFVTGVWDFVTDPGETVEGVANSIMHPIQTYKYISKPISDSYERDMVNGDAYSRAHWVSYALGTVVTSIVGTKGAGAITKTGVATTKAAAVKGATKAKELVSIPNLLPYNPKNQLSLAGGVPYNVVNGAGLKEQLISMARVESEVSGRGMGTGKDSKEVKDIDTVPRISEIEVNFNYKTKFDSEEFARQLKDQEKGMNELTVYEYQQNRKRFIDEGRAIESNAAQQAAREEAYVQKINELQREGLTLSQAKKEAKGWLDTQAALHNPDQIAGGKAEVIGGMGDKKINSSIGSQWRYRIDIVDEQINGLAKNMTQEQRKNTYLNVKLTN</sequence>
<comment type="caution">
    <text evidence="3">The sequence shown here is derived from an EMBL/GenBank/DDBJ whole genome shotgun (WGS) entry which is preliminary data.</text>
</comment>